<dbReference type="InParanoid" id="A8WKX6"/>
<keyword evidence="3" id="KW-1185">Reference proteome</keyword>
<proteinExistence type="predicted"/>
<dbReference type="HOGENOM" id="CLU_2078829_0_0_1"/>
<feature type="non-terminal residue" evidence="2">
    <location>
        <position position="118"/>
    </location>
</feature>
<sequence>IEQPVVVVDDHHHHHGKLSNNNRDELLGEEVEVQKLFISSIFSVTGDVIFNDEDGGAEMQRMVEIMEKKKKENGQRLMDLLARMHRFNDYCKKEGWLSTNSEIQELLQIGAILETSIQ</sequence>
<evidence type="ECO:0000313" key="2">
    <source>
        <dbReference type="EMBL" id="CAP21121.1"/>
    </source>
</evidence>
<dbReference type="CTD" id="8590346"/>
<feature type="non-terminal residue" evidence="2">
    <location>
        <position position="1"/>
    </location>
</feature>
<organism evidence="2 3">
    <name type="scientific">Caenorhabditis briggsae</name>
    <dbReference type="NCBI Taxonomy" id="6238"/>
    <lineage>
        <taxon>Eukaryota</taxon>
        <taxon>Metazoa</taxon>
        <taxon>Ecdysozoa</taxon>
        <taxon>Nematoda</taxon>
        <taxon>Chromadorea</taxon>
        <taxon>Rhabditida</taxon>
        <taxon>Rhabditina</taxon>
        <taxon>Rhabditomorpha</taxon>
        <taxon>Rhabditoidea</taxon>
        <taxon>Rhabditidae</taxon>
        <taxon>Peloderinae</taxon>
        <taxon>Caenorhabditis</taxon>
    </lineage>
</organism>
<dbReference type="KEGG" id="cbr:CBG_24536"/>
<accession>A8WKX6</accession>
<gene>
    <name evidence="2 4" type="ORF">CBG24536</name>
    <name evidence="2" type="ORF">CBG_24536</name>
</gene>
<reference evidence="2 3" key="2">
    <citation type="journal article" date="2011" name="PLoS Genet.">
        <title>Caenorhabditis briggsae recombinant inbred line genotypes reveal inter-strain incompatibility and the evolution of recombination.</title>
        <authorList>
            <person name="Ross J.A."/>
            <person name="Koboldt D.C."/>
            <person name="Staisch J.E."/>
            <person name="Chamberlin H.M."/>
            <person name="Gupta B.P."/>
            <person name="Miller R.D."/>
            <person name="Baird S.E."/>
            <person name="Haag E.S."/>
        </authorList>
    </citation>
    <scope>NUCLEOTIDE SEQUENCE [LARGE SCALE GENOMIC DNA]</scope>
    <source>
        <strain evidence="2 3">AF16</strain>
    </source>
</reference>
<dbReference type="EMBL" id="HE601258">
    <property type="protein sequence ID" value="CAP21121.1"/>
    <property type="molecule type" value="Genomic_DNA"/>
</dbReference>
<reference evidence="2 3" key="1">
    <citation type="journal article" date="2003" name="PLoS Biol.">
        <title>The genome sequence of Caenorhabditis briggsae: a platform for comparative genomics.</title>
        <authorList>
            <person name="Stein L.D."/>
            <person name="Bao Z."/>
            <person name="Blasiar D."/>
            <person name="Blumenthal T."/>
            <person name="Brent M.R."/>
            <person name="Chen N."/>
            <person name="Chinwalla A."/>
            <person name="Clarke L."/>
            <person name="Clee C."/>
            <person name="Coghlan A."/>
            <person name="Coulson A."/>
            <person name="D'Eustachio P."/>
            <person name="Fitch D.H."/>
            <person name="Fulton L.A."/>
            <person name="Fulton R.E."/>
            <person name="Griffiths-Jones S."/>
            <person name="Harris T.W."/>
            <person name="Hillier L.W."/>
            <person name="Kamath R."/>
            <person name="Kuwabara P.E."/>
            <person name="Mardis E.R."/>
            <person name="Marra M.A."/>
            <person name="Miner T.L."/>
            <person name="Minx P."/>
            <person name="Mullikin J.C."/>
            <person name="Plumb R.W."/>
            <person name="Rogers J."/>
            <person name="Schein J.E."/>
            <person name="Sohrmann M."/>
            <person name="Spieth J."/>
            <person name="Stajich J.E."/>
            <person name="Wei C."/>
            <person name="Willey D."/>
            <person name="Wilson R.K."/>
            <person name="Durbin R."/>
            <person name="Waterston R.H."/>
        </authorList>
    </citation>
    <scope>NUCLEOTIDE SEQUENCE [LARGE SCALE GENOMIC DNA]</scope>
    <source>
        <strain evidence="2 3">AF16</strain>
    </source>
</reference>
<dbReference type="RefSeq" id="XP_002648344.1">
    <property type="nucleotide sequence ID" value="XM_002648298.1"/>
</dbReference>
<evidence type="ECO:0000313" key="3">
    <source>
        <dbReference type="Proteomes" id="UP000008549"/>
    </source>
</evidence>
<evidence type="ECO:0000313" key="4">
    <source>
        <dbReference type="WormBase" id="CBG24536"/>
    </source>
</evidence>
<feature type="region of interest" description="Disordered" evidence="1">
    <location>
        <begin position="1"/>
        <end position="23"/>
    </location>
</feature>
<dbReference type="GeneID" id="8590346"/>
<evidence type="ECO:0000256" key="1">
    <source>
        <dbReference type="SAM" id="MobiDB-lite"/>
    </source>
</evidence>
<dbReference type="STRING" id="6238.A8WKX6"/>
<protein>
    <submittedName>
        <fullName evidence="2">Protein CBG24536</fullName>
    </submittedName>
</protein>
<dbReference type="AlphaFoldDB" id="A8WKX6"/>
<dbReference type="WormBase" id="CBG24536">
    <property type="protein sequence ID" value="CBP43276"/>
    <property type="gene ID" value="WBGene00042624"/>
</dbReference>
<name>A8WKX6_CAEBR</name>
<dbReference type="Proteomes" id="UP000008549">
    <property type="component" value="Unassembled WGS sequence"/>
</dbReference>